<dbReference type="InterPro" id="IPR036291">
    <property type="entry name" value="NAD(P)-bd_dom_sf"/>
</dbReference>
<gene>
    <name evidence="4" type="ORF">F4Y08_02310</name>
</gene>
<proteinExistence type="predicted"/>
<dbReference type="InterPro" id="IPR013149">
    <property type="entry name" value="ADH-like_C"/>
</dbReference>
<reference evidence="4" key="1">
    <citation type="submission" date="2019-09" db="EMBL/GenBank/DDBJ databases">
        <title>Characterisation of the sponge microbiome using genome-centric metagenomics.</title>
        <authorList>
            <person name="Engelberts J.P."/>
            <person name="Robbins S.J."/>
            <person name="De Goeij J.M."/>
            <person name="Aranda M."/>
            <person name="Bell S.C."/>
            <person name="Webster N.S."/>
        </authorList>
    </citation>
    <scope>NUCLEOTIDE SEQUENCE</scope>
    <source>
        <strain evidence="4">SB0662_bin_9</strain>
    </source>
</reference>
<dbReference type="InterPro" id="IPR011032">
    <property type="entry name" value="GroES-like_sf"/>
</dbReference>
<protein>
    <submittedName>
        <fullName evidence="4">Zinc-binding dehydrogenase</fullName>
    </submittedName>
</protein>
<dbReference type="GO" id="GO:0016491">
    <property type="term" value="F:oxidoreductase activity"/>
    <property type="evidence" value="ECO:0007669"/>
    <property type="project" value="UniProtKB-KW"/>
</dbReference>
<sequence>MIEMRLAADKAVQCIERPVPAARGDWVLVKLLSVPMCNEYHGYAEGKAAGVLGHEAAGVVEDPAASGRFTAGDRVAVMPQLPCGHCRICLEGEYIHCRQQRAAETELESDAAVGTFAQYMLKPADQLVSVPDAMPLDHAAMACCGLGPSFGALERMQVDGDAALLVSGLGPVGLGAVINGRHRKSLVVASDPNPWRRHLALDLGADHVIDPSRDGALAEVMDLTGGRGADVTVECSGTVPGQEFCIEAAAVKGRVAVVGSSKGHASVHLGGTILFKGLTIIGSWHYNRAWTHRLLDQIGLVGDSIDRMITHRFALTNLREAWELQCTGQCGKVVLQPW</sequence>
<name>A0A6B1DPV7_9CHLR</name>
<dbReference type="InterPro" id="IPR013154">
    <property type="entry name" value="ADH-like_N"/>
</dbReference>
<evidence type="ECO:0000259" key="2">
    <source>
        <dbReference type="Pfam" id="PF00107"/>
    </source>
</evidence>
<dbReference type="AlphaFoldDB" id="A0A6B1DPV7"/>
<feature type="domain" description="Alcohol dehydrogenase-like N-terminal" evidence="3">
    <location>
        <begin position="25"/>
        <end position="132"/>
    </location>
</feature>
<accession>A0A6B1DPV7</accession>
<dbReference type="Gene3D" id="3.40.50.720">
    <property type="entry name" value="NAD(P)-binding Rossmann-like Domain"/>
    <property type="match status" value="1"/>
</dbReference>
<feature type="domain" description="Alcohol dehydrogenase-like C-terminal" evidence="2">
    <location>
        <begin position="171"/>
        <end position="295"/>
    </location>
</feature>
<dbReference type="Gene3D" id="3.90.180.10">
    <property type="entry name" value="Medium-chain alcohol dehydrogenases, catalytic domain"/>
    <property type="match status" value="1"/>
</dbReference>
<evidence type="ECO:0000256" key="1">
    <source>
        <dbReference type="ARBA" id="ARBA00023002"/>
    </source>
</evidence>
<dbReference type="Pfam" id="PF08240">
    <property type="entry name" value="ADH_N"/>
    <property type="match status" value="1"/>
</dbReference>
<dbReference type="PANTHER" id="PTHR43401">
    <property type="entry name" value="L-THREONINE 3-DEHYDROGENASE"/>
    <property type="match status" value="1"/>
</dbReference>
<dbReference type="SUPFAM" id="SSF51735">
    <property type="entry name" value="NAD(P)-binding Rossmann-fold domains"/>
    <property type="match status" value="1"/>
</dbReference>
<dbReference type="PANTHER" id="PTHR43401:SF2">
    <property type="entry name" value="L-THREONINE 3-DEHYDROGENASE"/>
    <property type="match status" value="1"/>
</dbReference>
<dbReference type="SUPFAM" id="SSF50129">
    <property type="entry name" value="GroES-like"/>
    <property type="match status" value="1"/>
</dbReference>
<dbReference type="Pfam" id="PF00107">
    <property type="entry name" value="ADH_zinc_N"/>
    <property type="match status" value="1"/>
</dbReference>
<organism evidence="4">
    <name type="scientific">Caldilineaceae bacterium SB0662_bin_9</name>
    <dbReference type="NCBI Taxonomy" id="2605258"/>
    <lineage>
        <taxon>Bacteria</taxon>
        <taxon>Bacillati</taxon>
        <taxon>Chloroflexota</taxon>
        <taxon>Caldilineae</taxon>
        <taxon>Caldilineales</taxon>
        <taxon>Caldilineaceae</taxon>
    </lineage>
</organism>
<evidence type="ECO:0000259" key="3">
    <source>
        <dbReference type="Pfam" id="PF08240"/>
    </source>
</evidence>
<dbReference type="EMBL" id="VXPY01000013">
    <property type="protein sequence ID" value="MYD89161.1"/>
    <property type="molecule type" value="Genomic_DNA"/>
</dbReference>
<comment type="caution">
    <text evidence="4">The sequence shown here is derived from an EMBL/GenBank/DDBJ whole genome shotgun (WGS) entry which is preliminary data.</text>
</comment>
<evidence type="ECO:0000313" key="4">
    <source>
        <dbReference type="EMBL" id="MYD89161.1"/>
    </source>
</evidence>
<keyword evidence="1" id="KW-0560">Oxidoreductase</keyword>
<dbReference type="InterPro" id="IPR050129">
    <property type="entry name" value="Zn_alcohol_dh"/>
</dbReference>